<evidence type="ECO:0000313" key="1">
    <source>
        <dbReference type="EMBL" id="TWT47602.1"/>
    </source>
</evidence>
<dbReference type="Proteomes" id="UP000318995">
    <property type="component" value="Unassembled WGS sequence"/>
</dbReference>
<sequence>MLPHPRRLIGAGNQLGGVYHGGFIGPLCRPIAGANLVTPESIILPGWHRLAPSGIALEGLPILWRIAAAMS</sequence>
<comment type="caution">
    <text evidence="1">The sequence shown here is derived from an EMBL/GenBank/DDBJ whole genome shotgun (WGS) entry which is preliminary data.</text>
</comment>
<accession>A0A5C5WD62</accession>
<dbReference type="AlphaFoldDB" id="A0A5C5WD62"/>
<evidence type="ECO:0000313" key="2">
    <source>
        <dbReference type="Proteomes" id="UP000318995"/>
    </source>
</evidence>
<protein>
    <submittedName>
        <fullName evidence="1">Uncharacterized protein</fullName>
    </submittedName>
</protein>
<name>A0A5C5WD62_9BACT</name>
<proteinExistence type="predicted"/>
<keyword evidence="2" id="KW-1185">Reference proteome</keyword>
<dbReference type="EMBL" id="SJPH01000002">
    <property type="protein sequence ID" value="TWT47602.1"/>
    <property type="molecule type" value="Genomic_DNA"/>
</dbReference>
<gene>
    <name evidence="1" type="ORF">Pla111_12170</name>
</gene>
<reference evidence="1 2" key="1">
    <citation type="submission" date="2019-02" db="EMBL/GenBank/DDBJ databases">
        <title>Deep-cultivation of Planctomycetes and their phenomic and genomic characterization uncovers novel biology.</title>
        <authorList>
            <person name="Wiegand S."/>
            <person name="Jogler M."/>
            <person name="Boedeker C."/>
            <person name="Pinto D."/>
            <person name="Vollmers J."/>
            <person name="Rivas-Marin E."/>
            <person name="Kohn T."/>
            <person name="Peeters S.H."/>
            <person name="Heuer A."/>
            <person name="Rast P."/>
            <person name="Oberbeckmann S."/>
            <person name="Bunk B."/>
            <person name="Jeske O."/>
            <person name="Meyerdierks A."/>
            <person name="Storesund J.E."/>
            <person name="Kallscheuer N."/>
            <person name="Luecker S."/>
            <person name="Lage O.M."/>
            <person name="Pohl T."/>
            <person name="Merkel B.J."/>
            <person name="Hornburger P."/>
            <person name="Mueller R.-W."/>
            <person name="Bruemmer F."/>
            <person name="Labrenz M."/>
            <person name="Spormann A.M."/>
            <person name="Op Den Camp H."/>
            <person name="Overmann J."/>
            <person name="Amann R."/>
            <person name="Jetten M.S.M."/>
            <person name="Mascher T."/>
            <person name="Medema M.H."/>
            <person name="Devos D.P."/>
            <person name="Kaster A.-K."/>
            <person name="Ovreas L."/>
            <person name="Rohde M."/>
            <person name="Galperin M.Y."/>
            <person name="Jogler C."/>
        </authorList>
    </citation>
    <scope>NUCLEOTIDE SEQUENCE [LARGE SCALE GENOMIC DNA]</scope>
    <source>
        <strain evidence="1 2">Pla111</strain>
    </source>
</reference>
<organism evidence="1 2">
    <name type="scientific">Botrimarina hoheduenensis</name>
    <dbReference type="NCBI Taxonomy" id="2528000"/>
    <lineage>
        <taxon>Bacteria</taxon>
        <taxon>Pseudomonadati</taxon>
        <taxon>Planctomycetota</taxon>
        <taxon>Planctomycetia</taxon>
        <taxon>Pirellulales</taxon>
        <taxon>Lacipirellulaceae</taxon>
        <taxon>Botrimarina</taxon>
    </lineage>
</organism>